<comment type="similarity">
    <text evidence="1">Belongs to the glycosyltransferase 2 family.</text>
</comment>
<keyword evidence="2" id="KW-0328">Glycosyltransferase</keyword>
<dbReference type="Pfam" id="PF00535">
    <property type="entry name" value="Glycos_transf_2"/>
    <property type="match status" value="1"/>
</dbReference>
<dbReference type="SUPFAM" id="SSF53448">
    <property type="entry name" value="Nucleotide-diphospho-sugar transferases"/>
    <property type="match status" value="1"/>
</dbReference>
<name>A0ABM8AS94_9BACT</name>
<dbReference type="InterPro" id="IPR001173">
    <property type="entry name" value="Glyco_trans_2-like"/>
</dbReference>
<reference evidence="5" key="1">
    <citation type="submission" date="2022-08" db="EMBL/GenBank/DDBJ databases">
        <title>Genome Sequence of the sulphate-reducing bacterium, Pseudodesulfovibrio portus JCM14722.</title>
        <authorList>
            <person name="Kondo R."/>
            <person name="Kataoka T."/>
        </authorList>
    </citation>
    <scope>NUCLEOTIDE SEQUENCE</scope>
    <source>
        <strain evidence="5">JCM 14722</strain>
    </source>
</reference>
<dbReference type="EMBL" id="AP026708">
    <property type="protein sequence ID" value="BDQ34346.1"/>
    <property type="molecule type" value="Genomic_DNA"/>
</dbReference>
<protein>
    <recommendedName>
        <fullName evidence="4">Glycosyltransferase 2-like domain-containing protein</fullName>
    </recommendedName>
</protein>
<accession>A0ABM8AS94</accession>
<dbReference type="Gene3D" id="3.90.550.10">
    <property type="entry name" value="Spore Coat Polysaccharide Biosynthesis Protein SpsA, Chain A"/>
    <property type="match status" value="1"/>
</dbReference>
<dbReference type="PANTHER" id="PTHR43179">
    <property type="entry name" value="RHAMNOSYLTRANSFERASE WBBL"/>
    <property type="match status" value="1"/>
</dbReference>
<dbReference type="InterPro" id="IPR029044">
    <property type="entry name" value="Nucleotide-diphossugar_trans"/>
</dbReference>
<feature type="domain" description="Glycosyltransferase 2-like" evidence="4">
    <location>
        <begin position="9"/>
        <end position="120"/>
    </location>
</feature>
<dbReference type="RefSeq" id="WP_264981255.1">
    <property type="nucleotide sequence ID" value="NZ_AP026708.1"/>
</dbReference>
<organism evidence="5 6">
    <name type="scientific">Pseudodesulfovibrio portus</name>
    <dbReference type="NCBI Taxonomy" id="231439"/>
    <lineage>
        <taxon>Bacteria</taxon>
        <taxon>Pseudomonadati</taxon>
        <taxon>Thermodesulfobacteriota</taxon>
        <taxon>Desulfovibrionia</taxon>
        <taxon>Desulfovibrionales</taxon>
        <taxon>Desulfovibrionaceae</taxon>
    </lineage>
</organism>
<evidence type="ECO:0000259" key="4">
    <source>
        <dbReference type="Pfam" id="PF00535"/>
    </source>
</evidence>
<evidence type="ECO:0000313" key="6">
    <source>
        <dbReference type="Proteomes" id="UP001061361"/>
    </source>
</evidence>
<dbReference type="CDD" id="cd04186">
    <property type="entry name" value="GT_2_like_c"/>
    <property type="match status" value="1"/>
</dbReference>
<evidence type="ECO:0000256" key="1">
    <source>
        <dbReference type="ARBA" id="ARBA00006739"/>
    </source>
</evidence>
<evidence type="ECO:0000256" key="3">
    <source>
        <dbReference type="ARBA" id="ARBA00022679"/>
    </source>
</evidence>
<dbReference type="Proteomes" id="UP001061361">
    <property type="component" value="Chromosome"/>
</dbReference>
<dbReference type="PANTHER" id="PTHR43179:SF12">
    <property type="entry name" value="GALACTOFURANOSYLTRANSFERASE GLFT2"/>
    <property type="match status" value="1"/>
</dbReference>
<proteinExistence type="inferred from homology"/>
<sequence length="324" mass="35283">MADASVHAIVLNYNGQRHNSRCLRSLLDQDYPNLRVLFVDNGSDDGSVEAVRQEFGDRVDYLLNHQNLFYAAGNNRGLARALDQEAEFLFIVNNDTVLEQGCVARLARFMADRPEAGGCQPLLRAMDEGETVYSAGVLVSLSGRCWDAGRGGLVDAFGQEPSEVAGITGAAMFLRASAVREVGTFDERYVMYFEDVDYSFRLRRAGYPLYLVPGARVAHEGGATASATMPLGRIRLCETNSYRLVLDHFPDGLRGRGLLASTAFTLGSCLRNLARGNPSAAGAVLAGGRRGLRLVIEGTADTGDESRETLRSHIRVRTWFPPGA</sequence>
<gene>
    <name evidence="5" type="ORF">JCM14722_18880</name>
</gene>
<keyword evidence="6" id="KW-1185">Reference proteome</keyword>
<evidence type="ECO:0000256" key="2">
    <source>
        <dbReference type="ARBA" id="ARBA00022676"/>
    </source>
</evidence>
<keyword evidence="3" id="KW-0808">Transferase</keyword>
<evidence type="ECO:0000313" key="5">
    <source>
        <dbReference type="EMBL" id="BDQ34346.1"/>
    </source>
</evidence>